<dbReference type="EMBL" id="JALLKP010000001">
    <property type="protein sequence ID" value="KAK2197229.1"/>
    <property type="molecule type" value="Genomic_DNA"/>
</dbReference>
<keyword evidence="2" id="KW-1185">Reference proteome</keyword>
<name>A0AAD9UPU0_9APIC</name>
<comment type="caution">
    <text evidence="1">The sequence shown here is derived from an EMBL/GenBank/DDBJ whole genome shotgun (WGS) entry which is preliminary data.</text>
</comment>
<evidence type="ECO:0000313" key="1">
    <source>
        <dbReference type="EMBL" id="KAK2197229.1"/>
    </source>
</evidence>
<dbReference type="RefSeq" id="XP_067804071.1">
    <property type="nucleotide sequence ID" value="XM_067945280.1"/>
</dbReference>
<reference evidence="1" key="1">
    <citation type="journal article" date="2023" name="Nat. Microbiol.">
        <title>Babesia duncani multi-omics identifies virulence factors and drug targets.</title>
        <authorList>
            <person name="Singh P."/>
            <person name="Lonardi S."/>
            <person name="Liang Q."/>
            <person name="Vydyam P."/>
            <person name="Khabirova E."/>
            <person name="Fang T."/>
            <person name="Gihaz S."/>
            <person name="Thekkiniath J."/>
            <person name="Munshi M."/>
            <person name="Abel S."/>
            <person name="Ciampossin L."/>
            <person name="Batugedara G."/>
            <person name="Gupta M."/>
            <person name="Lu X.M."/>
            <person name="Lenz T."/>
            <person name="Chakravarty S."/>
            <person name="Cornillot E."/>
            <person name="Hu Y."/>
            <person name="Ma W."/>
            <person name="Gonzalez L.M."/>
            <person name="Sanchez S."/>
            <person name="Estrada K."/>
            <person name="Sanchez-Flores A."/>
            <person name="Montero E."/>
            <person name="Harb O.S."/>
            <person name="Le Roch K.G."/>
            <person name="Mamoun C.B."/>
        </authorList>
    </citation>
    <scope>NUCLEOTIDE SEQUENCE</scope>
    <source>
        <strain evidence="1">WA1</strain>
    </source>
</reference>
<proteinExistence type="predicted"/>
<organism evidence="1 2">
    <name type="scientific">Babesia duncani</name>
    <dbReference type="NCBI Taxonomy" id="323732"/>
    <lineage>
        <taxon>Eukaryota</taxon>
        <taxon>Sar</taxon>
        <taxon>Alveolata</taxon>
        <taxon>Apicomplexa</taxon>
        <taxon>Aconoidasida</taxon>
        <taxon>Piroplasmida</taxon>
        <taxon>Babesiidae</taxon>
        <taxon>Babesia</taxon>
    </lineage>
</organism>
<dbReference type="KEGG" id="bdw:94334526"/>
<dbReference type="Proteomes" id="UP001214638">
    <property type="component" value="Unassembled WGS sequence"/>
</dbReference>
<gene>
    <name evidence="1" type="ORF">BdWA1_000228</name>
</gene>
<dbReference type="AlphaFoldDB" id="A0AAD9UPU0"/>
<evidence type="ECO:0000313" key="2">
    <source>
        <dbReference type="Proteomes" id="UP001214638"/>
    </source>
</evidence>
<sequence>MGSGGLEIRAFTTDSLHHAGGPLCCLVEITSDSSRESNATLDFISICAYGILKCRKKSLKCSRFQSSLVLPFLTQKRQNISSKEQCLLVFTSDTMIFHTSDDSINHQDRKYCFKCTLPPFIPPSFTNPNTFCRYFVYITAQSRICKETTEIQLKHAELEFNVVGSIYDDIPVLSLDQFPILPKTHAMELQEHLMSSERLEQLCSDIISNTAATECWWFDFNLERGETGDLESQKVKLTRDLNVLWSIWDSLYSNCEMASLKLDYGPIFKDFEANFKSIVATDSQDFSTLSAHSCMFTLQENEPIQYSQEWASGFLNLLKQRCLVMTREQFGIVENIGKRTFVFKCEGQGICTCTLNGMNEMNYGDGKPRLIVLRANCWFTLTFDFQDAQCHCLEIDVDLLQIQSLANDKEYKTPIASRTCSTVNHRKCSVSLLIPIDATPSFTSKFLSVGYRLELCFHCIPGDRHKANIDTVQRQLDKVKMIHWHEAVILRQSSASAISRCYNYYNKPTSDTRALVQNLQPPNVFGSARSRSSAAIRLDGGVALG</sequence>
<dbReference type="GeneID" id="94334526"/>
<protein>
    <submittedName>
        <fullName evidence="1">Uncharacterized protein</fullName>
    </submittedName>
</protein>
<accession>A0AAD9UPU0</accession>